<accession>A0A7D4BCA7</accession>
<organism evidence="1 2">
    <name type="scientific">Erythrobacter mangrovi</name>
    <dbReference type="NCBI Taxonomy" id="2739433"/>
    <lineage>
        <taxon>Bacteria</taxon>
        <taxon>Pseudomonadati</taxon>
        <taxon>Pseudomonadota</taxon>
        <taxon>Alphaproteobacteria</taxon>
        <taxon>Sphingomonadales</taxon>
        <taxon>Erythrobacteraceae</taxon>
        <taxon>Erythrobacter/Porphyrobacter group</taxon>
        <taxon>Erythrobacter</taxon>
    </lineage>
</organism>
<dbReference type="Proteomes" id="UP000504693">
    <property type="component" value="Chromosome"/>
</dbReference>
<evidence type="ECO:0000313" key="2">
    <source>
        <dbReference type="Proteomes" id="UP000504693"/>
    </source>
</evidence>
<name>A0A7D4BCA7_9SPHN</name>
<protein>
    <submittedName>
        <fullName evidence="1">Uncharacterized protein</fullName>
    </submittedName>
</protein>
<reference evidence="1 2" key="1">
    <citation type="submission" date="2020-05" db="EMBL/GenBank/DDBJ databases">
        <title>Erythrobacter mangrovi sp. nov., isolated from rhizosphere soil of mangrove plant (Kandelia candel).</title>
        <authorList>
            <person name="Ye Y.H."/>
        </authorList>
    </citation>
    <scope>NUCLEOTIDE SEQUENCE [LARGE SCALE GENOMIC DNA]</scope>
    <source>
        <strain evidence="1 2">EB310</strain>
    </source>
</reference>
<proteinExistence type="predicted"/>
<evidence type="ECO:0000313" key="1">
    <source>
        <dbReference type="EMBL" id="QKG72561.1"/>
    </source>
</evidence>
<gene>
    <name evidence="1" type="ORF">HQR01_14975</name>
</gene>
<dbReference type="KEGG" id="emv:HQR01_14975"/>
<dbReference type="AlphaFoldDB" id="A0A7D4BCA7"/>
<dbReference type="EMBL" id="CP053921">
    <property type="protein sequence ID" value="QKG72561.1"/>
    <property type="molecule type" value="Genomic_DNA"/>
</dbReference>
<sequence length="346" mass="39595">MTRFVPNFSTQQLLPPWVSIGARNWVFAIKVPHHCLQGYLNTHFNEPAPDYAPFYYEALDYPYGLLRVTKHTDFSSHYRGLEGRQTLSKIDVNWAYPVYRWRVSDGNIRYDRKTVWVEPMSFDNNSYTMFSSREIWGTESDMARIVVDEETDPNRMHIDIAMQGLRTFTPKSKAHLIGVMHMEMNPEVKSDLIPDLANHKGLAAFVGALFASVGLKGAPDLHQTSEVNTLKQFRDVFNMQIAVYRAIIASRTDHTNVTDLQFYKGSAVTLDFMWSQSMAEPLKKLFDIDNDIPDRYPVGHPGGSDEIDGKDVDWELPRIQKEVVLAASYTADIRYNVTGTLHTYGN</sequence>
<keyword evidence="2" id="KW-1185">Reference proteome</keyword>
<dbReference type="RefSeq" id="WP_173215936.1">
    <property type="nucleotide sequence ID" value="NZ_CP053921.1"/>
</dbReference>